<accession>A0A518B2J7</accession>
<evidence type="ECO:0000313" key="2">
    <source>
        <dbReference type="EMBL" id="QDU61213.1"/>
    </source>
</evidence>
<dbReference type="EMBL" id="CP036279">
    <property type="protein sequence ID" value="QDU61213.1"/>
    <property type="molecule type" value="Genomic_DNA"/>
</dbReference>
<evidence type="ECO:0000313" key="3">
    <source>
        <dbReference type="Proteomes" id="UP000317093"/>
    </source>
</evidence>
<protein>
    <submittedName>
        <fullName evidence="2">Uncharacterized protein</fullName>
    </submittedName>
</protein>
<evidence type="ECO:0000256" key="1">
    <source>
        <dbReference type="SAM" id="MobiDB-lite"/>
    </source>
</evidence>
<dbReference type="AlphaFoldDB" id="A0A518B2J7"/>
<dbReference type="Proteomes" id="UP000317093">
    <property type="component" value="Chromosome"/>
</dbReference>
<organism evidence="2 3">
    <name type="scientific">Kolteria novifilia</name>
    <dbReference type="NCBI Taxonomy" id="2527975"/>
    <lineage>
        <taxon>Bacteria</taxon>
        <taxon>Pseudomonadati</taxon>
        <taxon>Planctomycetota</taxon>
        <taxon>Planctomycetia</taxon>
        <taxon>Kolteriales</taxon>
        <taxon>Kolteriaceae</taxon>
        <taxon>Kolteria</taxon>
    </lineage>
</organism>
<feature type="compositionally biased region" description="Basic and acidic residues" evidence="1">
    <location>
        <begin position="90"/>
        <end position="112"/>
    </location>
</feature>
<keyword evidence="3" id="KW-1185">Reference proteome</keyword>
<dbReference type="RefSeq" id="WP_145257834.1">
    <property type="nucleotide sequence ID" value="NZ_CP036279.1"/>
</dbReference>
<proteinExistence type="predicted"/>
<feature type="region of interest" description="Disordered" evidence="1">
    <location>
        <begin position="86"/>
        <end position="119"/>
    </location>
</feature>
<gene>
    <name evidence="2" type="ORF">Pan216_20670</name>
</gene>
<reference evidence="2 3" key="1">
    <citation type="submission" date="2019-02" db="EMBL/GenBank/DDBJ databases">
        <title>Deep-cultivation of Planctomycetes and their phenomic and genomic characterization uncovers novel biology.</title>
        <authorList>
            <person name="Wiegand S."/>
            <person name="Jogler M."/>
            <person name="Boedeker C."/>
            <person name="Pinto D."/>
            <person name="Vollmers J."/>
            <person name="Rivas-Marin E."/>
            <person name="Kohn T."/>
            <person name="Peeters S.H."/>
            <person name="Heuer A."/>
            <person name="Rast P."/>
            <person name="Oberbeckmann S."/>
            <person name="Bunk B."/>
            <person name="Jeske O."/>
            <person name="Meyerdierks A."/>
            <person name="Storesund J.E."/>
            <person name="Kallscheuer N."/>
            <person name="Luecker S."/>
            <person name="Lage O.M."/>
            <person name="Pohl T."/>
            <person name="Merkel B.J."/>
            <person name="Hornburger P."/>
            <person name="Mueller R.-W."/>
            <person name="Bruemmer F."/>
            <person name="Labrenz M."/>
            <person name="Spormann A.M."/>
            <person name="Op den Camp H."/>
            <person name="Overmann J."/>
            <person name="Amann R."/>
            <person name="Jetten M.S.M."/>
            <person name="Mascher T."/>
            <person name="Medema M.H."/>
            <person name="Devos D.P."/>
            <person name="Kaster A.-K."/>
            <person name="Ovreas L."/>
            <person name="Rohde M."/>
            <person name="Galperin M.Y."/>
            <person name="Jogler C."/>
        </authorList>
    </citation>
    <scope>NUCLEOTIDE SEQUENCE [LARGE SCALE GENOMIC DNA]</scope>
    <source>
        <strain evidence="2 3">Pan216</strain>
    </source>
</reference>
<sequence length="119" mass="13424">MKKQRIGLIELLARIVVDIDEEGNLSLGTTTHTNEDLGADAVGRALAILYSDTWHWSQRSIAEIAKAAGCDRSTLSSNQRFRRAYQASMRAHEVPPRRGFKMDDGRMEAIDDRSDDEEF</sequence>
<name>A0A518B2J7_9BACT</name>
<dbReference type="KEGG" id="knv:Pan216_20670"/>